<dbReference type="Pfam" id="PF25058">
    <property type="entry name" value="ARM_TT21"/>
    <property type="match status" value="1"/>
</dbReference>
<dbReference type="VEuPathDB" id="ToxoDB:CSUI_003738"/>
<evidence type="ECO:0000313" key="10">
    <source>
        <dbReference type="EMBL" id="PHJ22416.1"/>
    </source>
</evidence>
<dbReference type="GO" id="GO:0030991">
    <property type="term" value="C:intraciliary transport particle A"/>
    <property type="evidence" value="ECO:0007669"/>
    <property type="project" value="TreeGrafter"/>
</dbReference>
<protein>
    <submittedName>
        <fullName evidence="10">Tetratricopeptide repeat-containing protein</fullName>
    </submittedName>
</protein>
<feature type="domain" description="Tetratricopeptide repeat protein 21A/21B C-terminal ARM" evidence="7">
    <location>
        <begin position="1412"/>
        <end position="1625"/>
    </location>
</feature>
<accession>A0A2C6L4F9</accession>
<dbReference type="InterPro" id="IPR056835">
    <property type="entry name" value="ARM_TT21_5th"/>
</dbReference>
<comment type="similarity">
    <text evidence="1">Belongs to the TTC21 family.</text>
</comment>
<comment type="caution">
    <text evidence="10">The sequence shown here is derived from an EMBL/GenBank/DDBJ whole genome shotgun (WGS) entry which is preliminary data.</text>
</comment>
<dbReference type="GeneID" id="94427144"/>
<dbReference type="GO" id="GO:0005929">
    <property type="term" value="C:cilium"/>
    <property type="evidence" value="ECO:0007669"/>
    <property type="project" value="GOC"/>
</dbReference>
<proteinExistence type="inferred from homology"/>
<organism evidence="10 11">
    <name type="scientific">Cystoisospora suis</name>
    <dbReference type="NCBI Taxonomy" id="483139"/>
    <lineage>
        <taxon>Eukaryota</taxon>
        <taxon>Sar</taxon>
        <taxon>Alveolata</taxon>
        <taxon>Apicomplexa</taxon>
        <taxon>Conoidasida</taxon>
        <taxon>Coccidia</taxon>
        <taxon>Eucoccidiorida</taxon>
        <taxon>Eimeriorina</taxon>
        <taxon>Sarcocystidae</taxon>
        <taxon>Cystoisospora</taxon>
    </lineage>
</organism>
<dbReference type="InterPro" id="IPR056833">
    <property type="entry name" value="ARM_TT21_N"/>
</dbReference>
<evidence type="ECO:0000313" key="11">
    <source>
        <dbReference type="Proteomes" id="UP000221165"/>
    </source>
</evidence>
<feature type="region of interest" description="Disordered" evidence="5">
    <location>
        <begin position="1376"/>
        <end position="1397"/>
    </location>
</feature>
<evidence type="ECO:0000259" key="9">
    <source>
        <dbReference type="Pfam" id="PF25068"/>
    </source>
</evidence>
<dbReference type="SMART" id="SM00028">
    <property type="entry name" value="TPR"/>
    <property type="match status" value="9"/>
</dbReference>
<feature type="domain" description="Tetratricopeptide repeat protein 21A/21B fourth ARM" evidence="9">
    <location>
        <begin position="1002"/>
        <end position="1166"/>
    </location>
</feature>
<feature type="domain" description="Tetratricopeptide repeat protein 21A/21B fifth ARM repeats" evidence="8">
    <location>
        <begin position="1231"/>
        <end position="1333"/>
    </location>
</feature>
<dbReference type="Pfam" id="PF25063">
    <property type="entry name" value="ARM_TT21_C"/>
    <property type="match status" value="1"/>
</dbReference>
<evidence type="ECO:0000256" key="5">
    <source>
        <dbReference type="SAM" id="MobiDB-lite"/>
    </source>
</evidence>
<evidence type="ECO:0000259" key="6">
    <source>
        <dbReference type="Pfam" id="PF25062"/>
    </source>
</evidence>
<dbReference type="SUPFAM" id="SSF48452">
    <property type="entry name" value="TPR-like"/>
    <property type="match status" value="4"/>
</dbReference>
<dbReference type="GO" id="GO:0035721">
    <property type="term" value="P:intraciliary retrograde transport"/>
    <property type="evidence" value="ECO:0007669"/>
    <property type="project" value="TreeGrafter"/>
</dbReference>
<feature type="repeat" description="TPR" evidence="4">
    <location>
        <begin position="910"/>
        <end position="943"/>
    </location>
</feature>
<dbReference type="Pfam" id="PF25064">
    <property type="entry name" value="ARM_TT21_5th"/>
    <property type="match status" value="1"/>
</dbReference>
<dbReference type="PANTHER" id="PTHR14699:SF0">
    <property type="entry name" value="TETRATRICOPEPTIDE REPEAT PROTEIN 21 HOMOLOG"/>
    <property type="match status" value="1"/>
</dbReference>
<evidence type="ECO:0000256" key="2">
    <source>
        <dbReference type="ARBA" id="ARBA00022737"/>
    </source>
</evidence>
<evidence type="ECO:0000259" key="8">
    <source>
        <dbReference type="Pfam" id="PF25064"/>
    </source>
</evidence>
<dbReference type="InterPro" id="IPR056836">
    <property type="entry name" value="ARM_TT21_4th"/>
</dbReference>
<evidence type="ECO:0000259" key="7">
    <source>
        <dbReference type="Pfam" id="PF25063"/>
    </source>
</evidence>
<dbReference type="InterPro" id="IPR011990">
    <property type="entry name" value="TPR-like_helical_dom_sf"/>
</dbReference>
<dbReference type="Pfam" id="PF25062">
    <property type="entry name" value="ARM_TT21_N"/>
    <property type="match status" value="1"/>
</dbReference>
<dbReference type="InterPro" id="IPR056834">
    <property type="entry name" value="ARM_TT21_C"/>
</dbReference>
<dbReference type="RefSeq" id="XP_067924093.1">
    <property type="nucleotide sequence ID" value="XM_068063933.1"/>
</dbReference>
<dbReference type="OrthoDB" id="332677at2759"/>
<dbReference type="PANTHER" id="PTHR14699">
    <property type="entry name" value="STI2 PROTEIN-RELATED"/>
    <property type="match status" value="1"/>
</dbReference>
<reference evidence="10 11" key="1">
    <citation type="journal article" date="2017" name="Int. J. Parasitol.">
        <title>The genome of the protozoan parasite Cystoisospora suis and a reverse vaccinology approach to identify vaccine candidates.</title>
        <authorList>
            <person name="Palmieri N."/>
            <person name="Shrestha A."/>
            <person name="Ruttkowski B."/>
            <person name="Beck T."/>
            <person name="Vogl C."/>
            <person name="Tomley F."/>
            <person name="Blake D.P."/>
            <person name="Joachim A."/>
        </authorList>
    </citation>
    <scope>NUCLEOTIDE SEQUENCE [LARGE SCALE GENOMIC DNA]</scope>
    <source>
        <strain evidence="10 11">Wien I</strain>
    </source>
</reference>
<dbReference type="Pfam" id="PF25068">
    <property type="entry name" value="ARM_TT21_4th"/>
    <property type="match status" value="1"/>
</dbReference>
<gene>
    <name evidence="10" type="ORF">CSUI_003738</name>
</gene>
<dbReference type="PROSITE" id="PS50005">
    <property type="entry name" value="TPR"/>
    <property type="match status" value="1"/>
</dbReference>
<dbReference type="InterPro" id="IPR040364">
    <property type="entry name" value="TTC21A/TTC21B"/>
</dbReference>
<keyword evidence="3 4" id="KW-0802">TPR repeat</keyword>
<evidence type="ECO:0000256" key="4">
    <source>
        <dbReference type="PROSITE-ProRule" id="PRU00339"/>
    </source>
</evidence>
<evidence type="ECO:0000256" key="3">
    <source>
        <dbReference type="ARBA" id="ARBA00022803"/>
    </source>
</evidence>
<sequence length="1630" mass="179501">MAEGNAEAPVCHILYFLAQRRQYRRMQRVCLRELTVKFSGEILFWHSFALAEEGNFQEAEQKLETLLTKKNVSYAAAAALAYYSPLSGRPEPSHVRSDELRRKALGEKKSASDAALVIASRFFLYVGQQEKAASLLTDISSPTEQSYELEGLIHLSLVCRSWRGGTEDSEPGGPLGAPVSESKVRSSGEGAAIWSACEQAFKRAYDKGRLLGSADVPSPPTIVAKATMHICDRSWTAAQEALQEAMRHYAWYWPASVLYSEVLLCLRRWGEAAIVARKVLKAEEDDLDSHKLLLLFTLSQKGDVDEAGRQLSAFTRLLAVQEPLSFHLWLESARLFLPLLEGHDSSVQTICSWLQGAADRLRAQGTSDKRRGMLQADVLVEAGFAELSLGATQQAKAAFLKAENLSPDHYGASVGLAACLLEERKLQDCHRALDRATDHASGDRLSPRHCLLLARSRVYEGLSVDVNGQETAAMLEAAVATAYGAATMILRRFQTFHGCSCFIALNAGVLLQTACFLADVASYSALVKALQPAKSDGKCFVKLETGLLMAAAPVGESVIAQSGLSKAASILETLCQYFPGHWISKVGASLTVVATGPRNWDGDSEGVYSWRRVQDYCRRTAGPTLELARENMSTYKSSPPSRQSHGASSATATSALMARVRLLQGDFVSARRVLIDALSSPTFNDSNGLPASTAELAAHFRLLQARLAQLSGQASEGLDHLEKALCLDLRLKSQLSYHIVKAKLHLQAKEFETARSTLVEALKLTSFPAQLSVEAQGSAGRGQHEGVFAGRPSDLCFKVTDLERIEAYCLMAASASKCNRAGEARRILQEASEKFSRGPLAGRLVLAKAGLAAEAGDISASMRLLGSIPPTTPFYIAAQKTLANIFLKEKKDKARFVLCFKDVADVQPTSENFFAVGKAFLRIHEPNGAVEAFEKALSLRPGDLKTRIPTKTPRCGKAEPFVQVRWAARALPQLASCGLRKFISTLMARPLLVLCWMPLTVQALIRTHQYERASTFAKEQLRQRPDDLSLRHGLTALLLRLRRWQEAIDIASACESEAVGHDNPDVLCSKLPTLLLKVKALLAQAASQSVRDEETETEEKALQTLHRCRASVKGCLESQAKREFANDELGCRLRRLGADIACQLGRIMEERRGQEIHAARCFEEALELDPVRTAPLLALARIRLRHGDLDSTERYLSAVQKIDPANEGASVLKSEIVAAALSEDFKHEPSDLLNHCLSLLKLDPPHFKALGDALVVMRKQGLLADNSAAIVAAIEEVKQYNSGPDFEAGTCYCLGIINRWRRNPRDALHQLSISRRHPNFMQESTRHMIEVCLSLDDRITIESFYGRPTFSLRSFSTGSLDGTNAGPRLVFKLGSKESWSTDGDTPSTKPGDGEELSMGIANRSTSTAAIKEAEKLIHEWNLAGTPSEIKLRILAWRLEALAFSREKEKLDTALKALGDLLVRHRDEVPLLLAAAETLLVMRQTSKAKTHLKRIYDIARKGTERSTDIETERACLLLAELYIQSGKLDSAMPLLSLSCDRNRGCARAWELLGIISEKRGHHEQASGYYAKAWALSQQRDLSVGFRLAENLLQSKQPVKAITICHLVLRQRPDFPRIRKAVLEKARRDLRP</sequence>
<evidence type="ECO:0000256" key="1">
    <source>
        <dbReference type="ARBA" id="ARBA00010935"/>
    </source>
</evidence>
<feature type="domain" description="Tetratricopeptide repeat protein 21A/21B N-terminal ARM repeat" evidence="6">
    <location>
        <begin position="16"/>
        <end position="153"/>
    </location>
</feature>
<dbReference type="InterPro" id="IPR019734">
    <property type="entry name" value="TPR_rpt"/>
</dbReference>
<dbReference type="EMBL" id="MIGC01001687">
    <property type="protein sequence ID" value="PHJ22416.1"/>
    <property type="molecule type" value="Genomic_DNA"/>
</dbReference>
<dbReference type="Proteomes" id="UP000221165">
    <property type="component" value="Unassembled WGS sequence"/>
</dbReference>
<keyword evidence="11" id="KW-1185">Reference proteome</keyword>
<dbReference type="Gene3D" id="1.25.40.10">
    <property type="entry name" value="Tetratricopeptide repeat domain"/>
    <property type="match status" value="5"/>
</dbReference>
<name>A0A2C6L4F9_9APIC</name>
<keyword evidence="2" id="KW-0677">Repeat</keyword>
<feature type="compositionally biased region" description="Polar residues" evidence="5">
    <location>
        <begin position="1377"/>
        <end position="1388"/>
    </location>
</feature>
<dbReference type="GO" id="GO:0061512">
    <property type="term" value="P:protein localization to cilium"/>
    <property type="evidence" value="ECO:0007669"/>
    <property type="project" value="TreeGrafter"/>
</dbReference>